<organism evidence="4">
    <name type="scientific">bioreactor metagenome</name>
    <dbReference type="NCBI Taxonomy" id="1076179"/>
    <lineage>
        <taxon>unclassified sequences</taxon>
        <taxon>metagenomes</taxon>
        <taxon>ecological metagenomes</taxon>
    </lineage>
</organism>
<dbReference type="GO" id="GO:0020037">
    <property type="term" value="F:heme binding"/>
    <property type="evidence" value="ECO:0007669"/>
    <property type="project" value="InterPro"/>
</dbReference>
<dbReference type="EMBL" id="VSSQ01028256">
    <property type="protein sequence ID" value="MPM77892.1"/>
    <property type="molecule type" value="Genomic_DNA"/>
</dbReference>
<dbReference type="InterPro" id="IPR011008">
    <property type="entry name" value="Dimeric_a/b-barrel"/>
</dbReference>
<dbReference type="Pfam" id="PF06778">
    <property type="entry name" value="Chlor_dismutase"/>
    <property type="match status" value="1"/>
</dbReference>
<proteinExistence type="predicted"/>
<comment type="caution">
    <text evidence="4">The sequence shown here is derived from an EMBL/GenBank/DDBJ whole genome shotgun (WGS) entry which is preliminary data.</text>
</comment>
<dbReference type="AlphaFoldDB" id="A0A645CM90"/>
<protein>
    <submittedName>
        <fullName evidence="4">Chlorite dismutase</fullName>
        <ecNumber evidence="4">1.13.11.49</ecNumber>
    </submittedName>
</protein>
<gene>
    <name evidence="4" type="ORF">SDC9_124901</name>
</gene>
<dbReference type="GO" id="GO:0050587">
    <property type="term" value="F:chlorite O2-lyase activity"/>
    <property type="evidence" value="ECO:0007669"/>
    <property type="project" value="UniProtKB-EC"/>
</dbReference>
<dbReference type="Gene3D" id="3.30.70.3420">
    <property type="match status" value="1"/>
</dbReference>
<keyword evidence="1" id="KW-0349">Heme</keyword>
<evidence type="ECO:0000313" key="4">
    <source>
        <dbReference type="EMBL" id="MPM77892.1"/>
    </source>
</evidence>
<dbReference type="SUPFAM" id="SSF54909">
    <property type="entry name" value="Dimeric alpha+beta barrel"/>
    <property type="match status" value="1"/>
</dbReference>
<dbReference type="EC" id="1.13.11.49" evidence="4"/>
<sequence length="91" mass="10412">MSPEERLKEMEVHTTPTLAYLVNVKRKLYHSTGLDDTDFITYFETDDLTAFNNLMLSLAQVKENKFHVRWGSPTTLGTIHSPEDVIKALAE</sequence>
<keyword evidence="3" id="KW-0408">Iron</keyword>
<name>A0A645CM90_9ZZZZ</name>
<accession>A0A645CM90</accession>
<reference evidence="4" key="1">
    <citation type="submission" date="2019-08" db="EMBL/GenBank/DDBJ databases">
        <authorList>
            <person name="Kucharzyk K."/>
            <person name="Murdoch R.W."/>
            <person name="Higgins S."/>
            <person name="Loffler F."/>
        </authorList>
    </citation>
    <scope>NUCLEOTIDE SEQUENCE</scope>
</reference>
<dbReference type="GO" id="GO:0046872">
    <property type="term" value="F:metal ion binding"/>
    <property type="evidence" value="ECO:0007669"/>
    <property type="project" value="UniProtKB-KW"/>
</dbReference>
<keyword evidence="4" id="KW-0560">Oxidoreductase</keyword>
<evidence type="ECO:0000256" key="1">
    <source>
        <dbReference type="ARBA" id="ARBA00022617"/>
    </source>
</evidence>
<keyword evidence="2" id="KW-0479">Metal-binding</keyword>
<evidence type="ECO:0000256" key="2">
    <source>
        <dbReference type="ARBA" id="ARBA00022723"/>
    </source>
</evidence>
<evidence type="ECO:0000256" key="3">
    <source>
        <dbReference type="ARBA" id="ARBA00023004"/>
    </source>
</evidence>
<dbReference type="InterPro" id="IPR010644">
    <property type="entry name" value="ChdC/CLD"/>
</dbReference>